<dbReference type="Gene3D" id="1.10.45.10">
    <property type="entry name" value="Vanillyl-alcohol Oxidase, Chain A, domain 4"/>
    <property type="match status" value="1"/>
</dbReference>
<evidence type="ECO:0000259" key="6">
    <source>
        <dbReference type="PROSITE" id="PS51387"/>
    </source>
</evidence>
<dbReference type="EMBL" id="LXQC01000113">
    <property type="protein sequence ID" value="TFE70688.1"/>
    <property type="molecule type" value="Genomic_DNA"/>
</dbReference>
<dbReference type="PROSITE" id="PS51387">
    <property type="entry name" value="FAD_PCMH"/>
    <property type="match status" value="1"/>
</dbReference>
<dbReference type="FunFam" id="1.10.45.10:FF:000001">
    <property type="entry name" value="D-lactate dehydrogenase mitochondrial"/>
    <property type="match status" value="1"/>
</dbReference>
<keyword evidence="3" id="KW-0285">Flavoprotein</keyword>
<dbReference type="Pfam" id="PF01565">
    <property type="entry name" value="FAD_binding_4"/>
    <property type="match status" value="1"/>
</dbReference>
<evidence type="ECO:0000256" key="5">
    <source>
        <dbReference type="ARBA" id="ARBA00023002"/>
    </source>
</evidence>
<dbReference type="PANTHER" id="PTHR42934:SF2">
    <property type="entry name" value="GLYCOLATE OXIDASE SUBUNIT GLCD"/>
    <property type="match status" value="1"/>
</dbReference>
<dbReference type="InterPro" id="IPR016164">
    <property type="entry name" value="FAD-linked_Oxase-like_C"/>
</dbReference>
<comment type="similarity">
    <text evidence="2">Belongs to the FAD-binding oxidoreductase/transferase type 4 family.</text>
</comment>
<keyword evidence="4" id="KW-0274">FAD</keyword>
<comment type="cofactor">
    <cofactor evidence="1">
        <name>FAD</name>
        <dbReference type="ChEBI" id="CHEBI:57692"/>
    </cofactor>
</comment>
<dbReference type="InterPro" id="IPR016166">
    <property type="entry name" value="FAD-bd_PCMH"/>
</dbReference>
<evidence type="ECO:0000256" key="3">
    <source>
        <dbReference type="ARBA" id="ARBA00022630"/>
    </source>
</evidence>
<gene>
    <name evidence="7" type="ORF">A7Q10_06410</name>
</gene>
<accession>A0A4Y8PGD6</accession>
<keyword evidence="8" id="KW-1185">Reference proteome</keyword>
<dbReference type="GO" id="GO:0071949">
    <property type="term" value="F:FAD binding"/>
    <property type="evidence" value="ECO:0007669"/>
    <property type="project" value="InterPro"/>
</dbReference>
<evidence type="ECO:0000256" key="4">
    <source>
        <dbReference type="ARBA" id="ARBA00022827"/>
    </source>
</evidence>
<keyword evidence="5" id="KW-0560">Oxidoreductase</keyword>
<feature type="domain" description="FAD-binding PCMH-type" evidence="6">
    <location>
        <begin position="33"/>
        <end position="212"/>
    </location>
</feature>
<dbReference type="InterPro" id="IPR004113">
    <property type="entry name" value="FAD-bd_oxidored_4_C"/>
</dbReference>
<dbReference type="InterPro" id="IPR016169">
    <property type="entry name" value="FAD-bd_PCMH_sub2"/>
</dbReference>
<dbReference type="OrthoDB" id="9767256at2"/>
<sequence length="453" mass="50012">MELWLEQLHNLFAGKFSFQKEILEKYAKDAWLYARIPDGVFFPESKEDVIALMQFAHSKGIYVTARGGGRGYVGGAVPAKGGVVISFEKMNRIKEIHLEDAVAVVEPGVITGILQEKVKERGLFYPPDPASVMECTIGGNVATNAGGPRCLKYGVTRNYVLGLEVVLADGSITKVGGRTIKNKTGFDLTGLFVGSEGLLGLVTEITLRLIAKPPFRAGLSAYFEQMEEAISCINHVLSSGIMPSALEIADRFTLKCAREFTKEQIPLYDAHILLEVDGSEAAVNADIGFFENLLKTFSPKRLSKAFGEEECEKLWQTRRLFSMSLKASGLTKLNEDVTVPRSRLIDLINLGKDLQKEFNLTVACFGHAGDGNIHVNLMVDWLQEEKRKQAEEALNILFDSVLSWNGAITGEHGIGIAKLPWWQKAVSQQSRLLHEKIKRSLDPKGILNPGKFV</sequence>
<dbReference type="InterPro" id="IPR006094">
    <property type="entry name" value="Oxid_FAD_bind_N"/>
</dbReference>
<dbReference type="InterPro" id="IPR016171">
    <property type="entry name" value="Vanillyl_alc_oxidase_C-sub2"/>
</dbReference>
<reference evidence="7 8" key="1">
    <citation type="submission" date="2016-05" db="EMBL/GenBank/DDBJ databases">
        <title>Diversity and Homogeneity among Thermoacidophilic Verrucomicrobia Methanotrophs Linked with Geographical Origin.</title>
        <authorList>
            <person name="Erikstad H.-A."/>
            <person name="Smestad N.B."/>
            <person name="Ceballos R.M."/>
            <person name="Birkeland N.-K."/>
        </authorList>
    </citation>
    <scope>NUCLEOTIDE SEQUENCE [LARGE SCALE GENOMIC DNA]</scope>
    <source>
        <strain evidence="7 8">Phi</strain>
    </source>
</reference>
<dbReference type="InterPro" id="IPR036318">
    <property type="entry name" value="FAD-bd_PCMH-like_sf"/>
</dbReference>
<dbReference type="GO" id="GO:0016491">
    <property type="term" value="F:oxidoreductase activity"/>
    <property type="evidence" value="ECO:0007669"/>
    <property type="project" value="UniProtKB-KW"/>
</dbReference>
<dbReference type="Gene3D" id="3.30.465.10">
    <property type="match status" value="1"/>
</dbReference>
<dbReference type="Proteomes" id="UP000297713">
    <property type="component" value="Unassembled WGS sequence"/>
</dbReference>
<evidence type="ECO:0000313" key="8">
    <source>
        <dbReference type="Proteomes" id="UP000297713"/>
    </source>
</evidence>
<dbReference type="Pfam" id="PF02913">
    <property type="entry name" value="FAD-oxidase_C"/>
    <property type="match status" value="1"/>
</dbReference>
<dbReference type="FunFam" id="3.30.70.2740:FF:000001">
    <property type="entry name" value="D-lactate dehydrogenase mitochondrial"/>
    <property type="match status" value="1"/>
</dbReference>
<dbReference type="AlphaFoldDB" id="A0A4Y8PGD6"/>
<proteinExistence type="inferred from homology"/>
<comment type="caution">
    <text evidence="7">The sequence shown here is derived from an EMBL/GenBank/DDBJ whole genome shotgun (WGS) entry which is preliminary data.</text>
</comment>
<dbReference type="RefSeq" id="WP_134439644.1">
    <property type="nucleotide sequence ID" value="NZ_LXQC01000113.1"/>
</dbReference>
<name>A0A4Y8PGD6_9BACT</name>
<dbReference type="SUPFAM" id="SSF55103">
    <property type="entry name" value="FAD-linked oxidases, C-terminal domain"/>
    <property type="match status" value="1"/>
</dbReference>
<evidence type="ECO:0000256" key="2">
    <source>
        <dbReference type="ARBA" id="ARBA00008000"/>
    </source>
</evidence>
<dbReference type="InterPro" id="IPR051914">
    <property type="entry name" value="FAD-linked_OxidoTrans_Type4"/>
</dbReference>
<dbReference type="PANTHER" id="PTHR42934">
    <property type="entry name" value="GLYCOLATE OXIDASE SUBUNIT GLCD"/>
    <property type="match status" value="1"/>
</dbReference>
<organism evidence="7 8">
    <name type="scientific">Methylacidiphilum caldifontis</name>
    <dbReference type="NCBI Taxonomy" id="2795386"/>
    <lineage>
        <taxon>Bacteria</taxon>
        <taxon>Pseudomonadati</taxon>
        <taxon>Verrucomicrobiota</taxon>
        <taxon>Methylacidiphilae</taxon>
        <taxon>Methylacidiphilales</taxon>
        <taxon>Methylacidiphilaceae</taxon>
        <taxon>Methylacidiphilum (ex Ratnadevi et al. 2023)</taxon>
    </lineage>
</organism>
<dbReference type="Gene3D" id="3.30.70.2740">
    <property type="match status" value="1"/>
</dbReference>
<dbReference type="SUPFAM" id="SSF56176">
    <property type="entry name" value="FAD-binding/transporter-associated domain-like"/>
    <property type="match status" value="1"/>
</dbReference>
<protein>
    <submittedName>
        <fullName evidence="7">FAD/FMN-containing dehydrogenase</fullName>
    </submittedName>
</protein>
<evidence type="ECO:0000256" key="1">
    <source>
        <dbReference type="ARBA" id="ARBA00001974"/>
    </source>
</evidence>
<evidence type="ECO:0000313" key="7">
    <source>
        <dbReference type="EMBL" id="TFE70688.1"/>
    </source>
</evidence>